<dbReference type="Proteomes" id="UP000249890">
    <property type="component" value="Chromosome"/>
</dbReference>
<evidence type="ECO:0000256" key="2">
    <source>
        <dbReference type="ARBA" id="ARBA00022654"/>
    </source>
</evidence>
<keyword evidence="6 8" id="KW-1133">Transmembrane helix</keyword>
<evidence type="ECO:0000256" key="3">
    <source>
        <dbReference type="ARBA" id="ARBA00022670"/>
    </source>
</evidence>
<evidence type="ECO:0000256" key="5">
    <source>
        <dbReference type="ARBA" id="ARBA00022801"/>
    </source>
</evidence>
<gene>
    <name evidence="9" type="ORF">B9T62_08920</name>
</gene>
<dbReference type="AlphaFoldDB" id="A0A2Z2K7C4"/>
<evidence type="ECO:0000256" key="7">
    <source>
        <dbReference type="ARBA" id="ARBA00023136"/>
    </source>
</evidence>
<keyword evidence="7 8" id="KW-0472">Membrane</keyword>
<protein>
    <submittedName>
        <fullName evidence="9">Accessory regulator AgrB</fullName>
    </submittedName>
</protein>
<keyword evidence="4 8" id="KW-0812">Transmembrane</keyword>
<dbReference type="OrthoDB" id="2666767at2"/>
<evidence type="ECO:0000313" key="10">
    <source>
        <dbReference type="Proteomes" id="UP000249890"/>
    </source>
</evidence>
<dbReference type="EMBL" id="CP021780">
    <property type="protein sequence ID" value="ASA20894.1"/>
    <property type="molecule type" value="Genomic_DNA"/>
</dbReference>
<feature type="transmembrane region" description="Helical" evidence="8">
    <location>
        <begin position="140"/>
        <end position="161"/>
    </location>
</feature>
<dbReference type="GO" id="GO:0006508">
    <property type="term" value="P:proteolysis"/>
    <property type="evidence" value="ECO:0007669"/>
    <property type="project" value="UniProtKB-KW"/>
</dbReference>
<dbReference type="SMART" id="SM00793">
    <property type="entry name" value="AgrB"/>
    <property type="match status" value="1"/>
</dbReference>
<evidence type="ECO:0000256" key="6">
    <source>
        <dbReference type="ARBA" id="ARBA00022989"/>
    </source>
</evidence>
<keyword evidence="1" id="KW-1003">Cell membrane</keyword>
<accession>A0A2Z2K7C4</accession>
<dbReference type="GO" id="GO:0008233">
    <property type="term" value="F:peptidase activity"/>
    <property type="evidence" value="ECO:0007669"/>
    <property type="project" value="UniProtKB-KW"/>
</dbReference>
<evidence type="ECO:0000256" key="4">
    <source>
        <dbReference type="ARBA" id="ARBA00022692"/>
    </source>
</evidence>
<keyword evidence="2" id="KW-0673">Quorum sensing</keyword>
<dbReference type="RefSeq" id="WP_087914910.1">
    <property type="nucleotide sequence ID" value="NZ_CP021780.1"/>
</dbReference>
<keyword evidence="5" id="KW-0378">Hydrolase</keyword>
<dbReference type="GO" id="GO:0016020">
    <property type="term" value="C:membrane"/>
    <property type="evidence" value="ECO:0007669"/>
    <property type="project" value="InterPro"/>
</dbReference>
<name>A0A2Z2K7C4_9BACL</name>
<organism evidence="9 10">
    <name type="scientific">Paenibacillus donghaensis</name>
    <dbReference type="NCBI Taxonomy" id="414771"/>
    <lineage>
        <taxon>Bacteria</taxon>
        <taxon>Bacillati</taxon>
        <taxon>Bacillota</taxon>
        <taxon>Bacilli</taxon>
        <taxon>Bacillales</taxon>
        <taxon>Paenibacillaceae</taxon>
        <taxon>Paenibacillus</taxon>
    </lineage>
</organism>
<evidence type="ECO:0000313" key="9">
    <source>
        <dbReference type="EMBL" id="ASA20894.1"/>
    </source>
</evidence>
<dbReference type="KEGG" id="pdh:B9T62_08920"/>
<proteinExistence type="predicted"/>
<dbReference type="InterPro" id="IPR006741">
    <property type="entry name" value="AgrB"/>
</dbReference>
<sequence>MIEKWSACTAQAIKRIVPHHPASEAVLKYALEGVYNALLIIVGTLLISAFTGRTAEAVTILISFALLRQISGGKHLKSGVGCVIFTTAAFTLLSWIRPDMGLTQILNVISLLLVSKYAPSRIEQQSRIPRAYYPVLKIMAALLIGINFVVASPVIAVSFFAQALTLIHFPRREVI</sequence>
<feature type="transmembrane region" description="Helical" evidence="8">
    <location>
        <begin position="79"/>
        <end position="96"/>
    </location>
</feature>
<dbReference type="GO" id="GO:0009372">
    <property type="term" value="P:quorum sensing"/>
    <property type="evidence" value="ECO:0007669"/>
    <property type="project" value="UniProtKB-KW"/>
</dbReference>
<keyword evidence="10" id="KW-1185">Reference proteome</keyword>
<reference evidence="9 10" key="1">
    <citation type="submission" date="2017-06" db="EMBL/GenBank/DDBJ databases">
        <title>Complete genome sequence of Paenibacillus donghaensis KCTC 13049T isolated from East Sea sediment, South Korea.</title>
        <authorList>
            <person name="Jung B.K."/>
            <person name="Hong S.-J."/>
            <person name="Shin J.-H."/>
        </authorList>
    </citation>
    <scope>NUCLEOTIDE SEQUENCE [LARGE SCALE GENOMIC DNA]</scope>
    <source>
        <strain evidence="9 10">KCTC 13049</strain>
    </source>
</reference>
<dbReference type="Pfam" id="PF04647">
    <property type="entry name" value="AgrB"/>
    <property type="match status" value="1"/>
</dbReference>
<evidence type="ECO:0000256" key="1">
    <source>
        <dbReference type="ARBA" id="ARBA00022475"/>
    </source>
</evidence>
<feature type="transmembrane region" description="Helical" evidence="8">
    <location>
        <begin position="37"/>
        <end position="67"/>
    </location>
</feature>
<evidence type="ECO:0000256" key="8">
    <source>
        <dbReference type="SAM" id="Phobius"/>
    </source>
</evidence>
<keyword evidence="3" id="KW-0645">Protease</keyword>